<feature type="domain" description="Phosphoribosyl-dephospho-CoA transferase MdcG N-terminal" evidence="4">
    <location>
        <begin position="6"/>
        <end position="83"/>
    </location>
</feature>
<evidence type="ECO:0000259" key="4">
    <source>
        <dbReference type="Pfam" id="PF20866"/>
    </source>
</evidence>
<evidence type="ECO:0000313" key="5">
    <source>
        <dbReference type="EMBL" id="MCP1673416.1"/>
    </source>
</evidence>
<evidence type="ECO:0000259" key="3">
    <source>
        <dbReference type="Pfam" id="PF10620"/>
    </source>
</evidence>
<evidence type="ECO:0000256" key="2">
    <source>
        <dbReference type="ARBA" id="ARBA00022695"/>
    </source>
</evidence>
<dbReference type="Proteomes" id="UP001205843">
    <property type="component" value="Unassembled WGS sequence"/>
</dbReference>
<gene>
    <name evidence="5" type="ORF">J2T57_000508</name>
</gene>
<evidence type="ECO:0000313" key="6">
    <source>
        <dbReference type="Proteomes" id="UP001205843"/>
    </source>
</evidence>
<name>A0AAE3KAH5_9GAMM</name>
<dbReference type="AlphaFoldDB" id="A0AAE3KAH5"/>
<keyword evidence="1 5" id="KW-0808">Transferase</keyword>
<organism evidence="5 6">
    <name type="scientific">Natronocella acetinitrilica</name>
    <dbReference type="NCBI Taxonomy" id="414046"/>
    <lineage>
        <taxon>Bacteria</taxon>
        <taxon>Pseudomonadati</taxon>
        <taxon>Pseudomonadota</taxon>
        <taxon>Gammaproteobacteria</taxon>
        <taxon>Chromatiales</taxon>
        <taxon>Ectothiorhodospiraceae</taxon>
        <taxon>Natronocella</taxon>
    </lineage>
</organism>
<accession>A0AAE3KAH5</accession>
<dbReference type="EC" id="2.7.7.66" evidence="5"/>
<reference evidence="5" key="1">
    <citation type="submission" date="2022-03" db="EMBL/GenBank/DDBJ databases">
        <title>Genomic Encyclopedia of Type Strains, Phase III (KMG-III): the genomes of soil and plant-associated and newly described type strains.</title>
        <authorList>
            <person name="Whitman W."/>
        </authorList>
    </citation>
    <scope>NUCLEOTIDE SEQUENCE</scope>
    <source>
        <strain evidence="5">ANL 6-2</strain>
    </source>
</reference>
<dbReference type="Pfam" id="PF20866">
    <property type="entry name" value="MdcG_N"/>
    <property type="match status" value="1"/>
</dbReference>
<keyword evidence="6" id="KW-1185">Reference proteome</keyword>
<dbReference type="InterPro" id="IPR049180">
    <property type="entry name" value="MdcG_C"/>
</dbReference>
<dbReference type="GO" id="GO:0016779">
    <property type="term" value="F:nucleotidyltransferase activity"/>
    <property type="evidence" value="ECO:0007669"/>
    <property type="project" value="UniProtKB-KW"/>
</dbReference>
<sequence length="214" mass="23575">MQSPPRHHLAWLVPDAQVHVVESAWTPIVRSWLQQRRPLIVRRRLPGEPAGELVLGLPLPNRLGRQRLALRAPPDALLRLEPPPPLALAADVLPEQARRIVREIADRIDDCGARALVYGSVAWQWLTGEAYLRSDSDVDVLIVPDALWHPGRGHAVLRDMAAVRKPRLDGELVLGDGAFVAWRELLGDSRDVLVKTAGGASLRQRAALPLGTLA</sequence>
<protein>
    <submittedName>
        <fullName evidence="5">Phosphoribosyl-dephospho-CoA transferase</fullName>
        <ecNumber evidence="5">2.7.7.66</ecNumber>
    </submittedName>
</protein>
<keyword evidence="2 5" id="KW-0548">Nucleotidyltransferase</keyword>
<dbReference type="InterPro" id="IPR048903">
    <property type="entry name" value="MdcG_N"/>
</dbReference>
<dbReference type="InterPro" id="IPR017557">
    <property type="entry name" value="Holo-ACP_synthase"/>
</dbReference>
<evidence type="ECO:0000256" key="1">
    <source>
        <dbReference type="ARBA" id="ARBA00022679"/>
    </source>
</evidence>
<dbReference type="SUPFAM" id="SSF81301">
    <property type="entry name" value="Nucleotidyltransferase"/>
    <property type="match status" value="1"/>
</dbReference>
<proteinExistence type="predicted"/>
<dbReference type="InterPro" id="IPR043519">
    <property type="entry name" value="NT_sf"/>
</dbReference>
<dbReference type="CDD" id="cd05403">
    <property type="entry name" value="NT_KNTase_like"/>
    <property type="match status" value="1"/>
</dbReference>
<comment type="caution">
    <text evidence="5">The sequence shown here is derived from an EMBL/GenBank/DDBJ whole genome shotgun (WGS) entry which is preliminary data.</text>
</comment>
<dbReference type="Pfam" id="PF10620">
    <property type="entry name" value="MdcG"/>
    <property type="match status" value="1"/>
</dbReference>
<feature type="domain" description="Phosphoribosyl-dephospho-CoA transferase MdcG C-terminal" evidence="3">
    <location>
        <begin position="87"/>
        <end position="205"/>
    </location>
</feature>
<dbReference type="EMBL" id="JALJXV010000001">
    <property type="protein sequence ID" value="MCP1673416.1"/>
    <property type="molecule type" value="Genomic_DNA"/>
</dbReference>
<dbReference type="NCBIfam" id="TIGR03135">
    <property type="entry name" value="malonate_mdcG"/>
    <property type="match status" value="1"/>
</dbReference>
<dbReference type="RefSeq" id="WP_253473737.1">
    <property type="nucleotide sequence ID" value="NZ_JALJXV010000001.1"/>
</dbReference>